<dbReference type="EMBL" id="JAYWIO010000001">
    <property type="protein sequence ID" value="KAK7290590.1"/>
    <property type="molecule type" value="Genomic_DNA"/>
</dbReference>
<feature type="region of interest" description="Disordered" evidence="1">
    <location>
        <begin position="41"/>
        <end position="70"/>
    </location>
</feature>
<dbReference type="PANTHER" id="PTHR32246:SF169">
    <property type="entry name" value="PROTEIN SRC2-LIKE"/>
    <property type="match status" value="1"/>
</dbReference>
<proteinExistence type="predicted"/>
<evidence type="ECO:0000313" key="4">
    <source>
        <dbReference type="Proteomes" id="UP001372338"/>
    </source>
</evidence>
<dbReference type="PANTHER" id="PTHR32246">
    <property type="entry name" value="INGRESSION PROTEIN FIC1"/>
    <property type="match status" value="1"/>
</dbReference>
<evidence type="ECO:0000256" key="1">
    <source>
        <dbReference type="SAM" id="MobiDB-lite"/>
    </source>
</evidence>
<dbReference type="SUPFAM" id="SSF49562">
    <property type="entry name" value="C2 domain (Calcium/lipid-binding domain, CaLB)"/>
    <property type="match status" value="1"/>
</dbReference>
<gene>
    <name evidence="3" type="ORF">RIF29_05116</name>
</gene>
<dbReference type="CDD" id="cd04051">
    <property type="entry name" value="C2_SRC2_like"/>
    <property type="match status" value="1"/>
</dbReference>
<reference evidence="3 4" key="1">
    <citation type="submission" date="2024-01" db="EMBL/GenBank/DDBJ databases">
        <title>The genomes of 5 underutilized Papilionoideae crops provide insights into root nodulation and disease resistanc.</title>
        <authorList>
            <person name="Yuan L."/>
        </authorList>
    </citation>
    <scope>NUCLEOTIDE SEQUENCE [LARGE SCALE GENOMIC DNA]</scope>
    <source>
        <strain evidence="3">ZHUSHIDOU_FW_LH</strain>
        <tissue evidence="3">Leaf</tissue>
    </source>
</reference>
<accession>A0AAN9J1Q5</accession>
<sequence length="285" mass="32492">MDPKPISIHLNLISCKDLQAFNYFQKLTLYAVVSIDSTNPTTKLPDQHKQQQRTHTHRDPEDGDGTNPEWNHQATFHLGGWVPLSSLLDGSRNDLFFKFEFRHDGIILFERIVGECHVPILDLVKDATACGGDVARFVSYEIRNGEGKGNGIFNFSYRVTGVEIETHGSGFQFLEGRISGYPVVDSDLTRIQYPRLEDDEIEKPCCYPKVECCSPSPPPFVSSPSYGGYNYYYPPPPQRQEQPPYRYPPPAPVYPPFEPEAHPWHPHFGPEAHPWPPGPSFEHRW</sequence>
<dbReference type="PROSITE" id="PS50004">
    <property type="entry name" value="C2"/>
    <property type="match status" value="1"/>
</dbReference>
<dbReference type="InterPro" id="IPR035892">
    <property type="entry name" value="C2_domain_sf"/>
</dbReference>
<dbReference type="Pfam" id="PF00168">
    <property type="entry name" value="C2"/>
    <property type="match status" value="1"/>
</dbReference>
<dbReference type="Proteomes" id="UP001372338">
    <property type="component" value="Unassembled WGS sequence"/>
</dbReference>
<keyword evidence="4" id="KW-1185">Reference proteome</keyword>
<name>A0AAN9J1Q5_CROPI</name>
<dbReference type="InterPro" id="IPR044750">
    <property type="entry name" value="C2_SRC2/BAP"/>
</dbReference>
<comment type="caution">
    <text evidence="3">The sequence shown here is derived from an EMBL/GenBank/DDBJ whole genome shotgun (WGS) entry which is preliminary data.</text>
</comment>
<evidence type="ECO:0000259" key="2">
    <source>
        <dbReference type="PROSITE" id="PS50004"/>
    </source>
</evidence>
<dbReference type="InterPro" id="IPR000008">
    <property type="entry name" value="C2_dom"/>
</dbReference>
<feature type="domain" description="C2" evidence="2">
    <location>
        <begin position="1"/>
        <end position="133"/>
    </location>
</feature>
<dbReference type="AlphaFoldDB" id="A0AAN9J1Q5"/>
<dbReference type="GO" id="GO:0006952">
    <property type="term" value="P:defense response"/>
    <property type="evidence" value="ECO:0007669"/>
    <property type="project" value="InterPro"/>
</dbReference>
<dbReference type="Gene3D" id="2.60.40.150">
    <property type="entry name" value="C2 domain"/>
    <property type="match status" value="1"/>
</dbReference>
<protein>
    <recommendedName>
        <fullName evidence="2">C2 domain-containing protein</fullName>
    </recommendedName>
</protein>
<evidence type="ECO:0000313" key="3">
    <source>
        <dbReference type="EMBL" id="KAK7290590.1"/>
    </source>
</evidence>
<organism evidence="3 4">
    <name type="scientific">Crotalaria pallida</name>
    <name type="common">Smooth rattlebox</name>
    <name type="synonym">Crotalaria striata</name>
    <dbReference type="NCBI Taxonomy" id="3830"/>
    <lineage>
        <taxon>Eukaryota</taxon>
        <taxon>Viridiplantae</taxon>
        <taxon>Streptophyta</taxon>
        <taxon>Embryophyta</taxon>
        <taxon>Tracheophyta</taxon>
        <taxon>Spermatophyta</taxon>
        <taxon>Magnoliopsida</taxon>
        <taxon>eudicotyledons</taxon>
        <taxon>Gunneridae</taxon>
        <taxon>Pentapetalae</taxon>
        <taxon>rosids</taxon>
        <taxon>fabids</taxon>
        <taxon>Fabales</taxon>
        <taxon>Fabaceae</taxon>
        <taxon>Papilionoideae</taxon>
        <taxon>50 kb inversion clade</taxon>
        <taxon>genistoids sensu lato</taxon>
        <taxon>core genistoids</taxon>
        <taxon>Crotalarieae</taxon>
        <taxon>Crotalaria</taxon>
    </lineage>
</organism>